<dbReference type="GO" id="GO:0046872">
    <property type="term" value="F:metal ion binding"/>
    <property type="evidence" value="ECO:0007669"/>
    <property type="project" value="UniProtKB-UniRule"/>
</dbReference>
<dbReference type="PANTHER" id="PTHR43330:SF13">
    <property type="entry name" value="METHIONINE AMINOPEPTIDASE 2"/>
    <property type="match status" value="1"/>
</dbReference>
<dbReference type="PANTHER" id="PTHR43330">
    <property type="entry name" value="METHIONINE AMINOPEPTIDASE"/>
    <property type="match status" value="1"/>
</dbReference>
<comment type="similarity">
    <text evidence="6">Belongs to the peptidase M24A family. Methionine aminopeptidase type 1 subfamily.</text>
</comment>
<dbReference type="EC" id="3.4.11.18" evidence="6 7"/>
<keyword evidence="5 6" id="KW-0378">Hydrolase</keyword>
<evidence type="ECO:0000256" key="6">
    <source>
        <dbReference type="HAMAP-Rule" id="MF_01974"/>
    </source>
</evidence>
<evidence type="ECO:0000256" key="7">
    <source>
        <dbReference type="RuleBase" id="RU003653"/>
    </source>
</evidence>
<comment type="catalytic activity">
    <reaction evidence="6 7">
        <text>Release of N-terminal amino acids, preferentially methionine, from peptides and arylamides.</text>
        <dbReference type="EC" id="3.4.11.18"/>
    </reaction>
</comment>
<dbReference type="CDD" id="cd01086">
    <property type="entry name" value="MetAP1"/>
    <property type="match status" value="1"/>
</dbReference>
<dbReference type="InterPro" id="IPR000994">
    <property type="entry name" value="Pept_M24"/>
</dbReference>
<dbReference type="Pfam" id="PF00557">
    <property type="entry name" value="Peptidase_M24"/>
    <property type="match status" value="1"/>
</dbReference>
<evidence type="ECO:0000256" key="4">
    <source>
        <dbReference type="ARBA" id="ARBA00022723"/>
    </source>
</evidence>
<comment type="subunit">
    <text evidence="6">Monomer.</text>
</comment>
<dbReference type="RefSeq" id="WP_296946926.1">
    <property type="nucleotide sequence ID" value="NZ_LT599021.1"/>
</dbReference>
<accession>A0A212J306</accession>
<organism evidence="9">
    <name type="scientific">uncultured Dysgonomonas sp</name>
    <dbReference type="NCBI Taxonomy" id="206096"/>
    <lineage>
        <taxon>Bacteria</taxon>
        <taxon>Pseudomonadati</taxon>
        <taxon>Bacteroidota</taxon>
        <taxon>Bacteroidia</taxon>
        <taxon>Bacteroidales</taxon>
        <taxon>Dysgonomonadaceae</taxon>
        <taxon>Dysgonomonas</taxon>
        <taxon>environmental samples</taxon>
    </lineage>
</organism>
<evidence type="ECO:0000256" key="2">
    <source>
        <dbReference type="ARBA" id="ARBA00022438"/>
    </source>
</evidence>
<dbReference type="InterPro" id="IPR002467">
    <property type="entry name" value="Pept_M24A_MAP1"/>
</dbReference>
<comment type="function">
    <text evidence="1 6">Removes the N-terminal methionine from nascent proteins. The N-terminal methionine is often cleaved when the second residue in the primary sequence is small and uncharged (Met-Ala-, Cys, Gly, Pro, Ser, Thr, or Val). Requires deformylation of the N(alpha)-formylated initiator methionine before it can be hydrolyzed.</text>
</comment>
<gene>
    <name evidence="9" type="primary">mapB</name>
    <name evidence="6" type="synonym">map</name>
    <name evidence="9" type="ORF">KL86DYS2_10560</name>
</gene>
<comment type="cofactor">
    <cofactor evidence="6">
        <name>Co(2+)</name>
        <dbReference type="ChEBI" id="CHEBI:48828"/>
    </cofactor>
    <cofactor evidence="6">
        <name>Zn(2+)</name>
        <dbReference type="ChEBI" id="CHEBI:29105"/>
    </cofactor>
    <cofactor evidence="6">
        <name>Mn(2+)</name>
        <dbReference type="ChEBI" id="CHEBI:29035"/>
    </cofactor>
    <cofactor evidence="6">
        <name>Fe(2+)</name>
        <dbReference type="ChEBI" id="CHEBI:29033"/>
    </cofactor>
    <text evidence="6">Binds 2 divalent metal cations per subunit. Has a high-affinity and a low affinity metal-binding site. The true nature of the physiological cofactor is under debate. The enzyme is active with cobalt, zinc, manganese or divalent iron ions. Most likely, methionine aminopeptidases function as mononuclear Fe(2+)-metalloproteases under physiological conditions, and the catalytically relevant metal-binding site has been assigned to the histidine-containing high-affinity site.</text>
</comment>
<feature type="domain" description="Peptidase M24" evidence="8">
    <location>
        <begin position="11"/>
        <end position="238"/>
    </location>
</feature>
<sequence>MIVETDEDLKGIQEISDIVAITLKEMREYAKIGMTTKELDDYGAEILKNFGAKSAPFVTYKFPGWTCISVNNEMAHGIPSSKVLKEGDLVNIDVSAELNGFYGDNGGSFVLGEDINENQKLVDASVEALYKAISAIKGGVKISEVGRIIERTAKEKGYKVINNLGGHGVGRGLHEEPDCILNYYDRYEHRRFKKNSIVAIETFITTDSTLVNTLKDGWTLVGNKGGLCVQHEHTVLVTSDKPIILTAKNGI</sequence>
<protein>
    <recommendedName>
        <fullName evidence="6 7">Methionine aminopeptidase</fullName>
        <shortName evidence="6">MAP</shortName>
        <shortName evidence="6">MetAP</shortName>
        <ecNumber evidence="6 7">3.4.11.18</ecNumber>
    </recommendedName>
    <alternativeName>
        <fullName evidence="6">Peptidase M</fullName>
    </alternativeName>
</protein>
<dbReference type="InterPro" id="IPR001714">
    <property type="entry name" value="Pept_M24_MAP"/>
</dbReference>
<feature type="binding site" evidence="6">
    <location>
        <position position="104"/>
    </location>
    <ligand>
        <name>a divalent metal cation</name>
        <dbReference type="ChEBI" id="CHEBI:60240"/>
        <label>2</label>
        <note>catalytic</note>
    </ligand>
</feature>
<evidence type="ECO:0000313" key="9">
    <source>
        <dbReference type="EMBL" id="SBV93545.1"/>
    </source>
</evidence>
<evidence type="ECO:0000256" key="5">
    <source>
        <dbReference type="ARBA" id="ARBA00022801"/>
    </source>
</evidence>
<evidence type="ECO:0000256" key="3">
    <source>
        <dbReference type="ARBA" id="ARBA00022670"/>
    </source>
</evidence>
<dbReference type="InterPro" id="IPR036005">
    <property type="entry name" value="Creatinase/aminopeptidase-like"/>
</dbReference>
<feature type="binding site" evidence="6">
    <location>
        <position position="174"/>
    </location>
    <ligand>
        <name>substrate</name>
    </ligand>
</feature>
<dbReference type="PRINTS" id="PR00599">
    <property type="entry name" value="MAPEPTIDASE"/>
</dbReference>
<feature type="binding site" evidence="6">
    <location>
        <position position="232"/>
    </location>
    <ligand>
        <name>a divalent metal cation</name>
        <dbReference type="ChEBI" id="CHEBI:60240"/>
        <label>2</label>
        <note>catalytic</note>
    </ligand>
</feature>
<dbReference type="GO" id="GO:0070006">
    <property type="term" value="F:metalloaminopeptidase activity"/>
    <property type="evidence" value="ECO:0007669"/>
    <property type="project" value="UniProtKB-UniRule"/>
</dbReference>
<evidence type="ECO:0000256" key="1">
    <source>
        <dbReference type="ARBA" id="ARBA00002521"/>
    </source>
</evidence>
<evidence type="ECO:0000259" key="8">
    <source>
        <dbReference type="Pfam" id="PF00557"/>
    </source>
</evidence>
<dbReference type="GO" id="GO:0006508">
    <property type="term" value="P:proteolysis"/>
    <property type="evidence" value="ECO:0007669"/>
    <property type="project" value="UniProtKB-KW"/>
</dbReference>
<dbReference type="AlphaFoldDB" id="A0A212J306"/>
<reference evidence="9" key="1">
    <citation type="submission" date="2016-04" db="EMBL/GenBank/DDBJ databases">
        <authorList>
            <person name="Evans L.H."/>
            <person name="Alamgir A."/>
            <person name="Owens N."/>
            <person name="Weber N.D."/>
            <person name="Virtaneva K."/>
            <person name="Barbian K."/>
            <person name="Babar A."/>
            <person name="Rosenke K."/>
        </authorList>
    </citation>
    <scope>NUCLEOTIDE SEQUENCE</scope>
    <source>
        <strain evidence="9">86-2</strain>
    </source>
</reference>
<dbReference type="EMBL" id="FLUL01000001">
    <property type="protein sequence ID" value="SBV93545.1"/>
    <property type="molecule type" value="Genomic_DNA"/>
</dbReference>
<proteinExistence type="inferred from homology"/>
<feature type="binding site" evidence="6">
    <location>
        <position position="232"/>
    </location>
    <ligand>
        <name>a divalent metal cation</name>
        <dbReference type="ChEBI" id="CHEBI:60240"/>
        <label>1</label>
    </ligand>
</feature>
<feature type="binding site" evidence="6">
    <location>
        <position position="167"/>
    </location>
    <ligand>
        <name>a divalent metal cation</name>
        <dbReference type="ChEBI" id="CHEBI:60240"/>
        <label>2</label>
        <note>catalytic</note>
    </ligand>
</feature>
<dbReference type="HAMAP" id="MF_01974">
    <property type="entry name" value="MetAP_1"/>
    <property type="match status" value="1"/>
</dbReference>
<name>A0A212J306_9BACT</name>
<feature type="binding site" evidence="6">
    <location>
        <position position="93"/>
    </location>
    <ligand>
        <name>a divalent metal cation</name>
        <dbReference type="ChEBI" id="CHEBI:60240"/>
        <label>1</label>
    </ligand>
</feature>
<dbReference type="Gene3D" id="3.90.230.10">
    <property type="entry name" value="Creatinase/methionine aminopeptidase superfamily"/>
    <property type="match status" value="1"/>
</dbReference>
<dbReference type="SUPFAM" id="SSF55920">
    <property type="entry name" value="Creatinase/aminopeptidase"/>
    <property type="match status" value="1"/>
</dbReference>
<dbReference type="NCBIfam" id="TIGR00500">
    <property type="entry name" value="met_pdase_I"/>
    <property type="match status" value="1"/>
</dbReference>
<keyword evidence="4 6" id="KW-0479">Metal-binding</keyword>
<dbReference type="GO" id="GO:0004239">
    <property type="term" value="F:initiator methionyl aminopeptidase activity"/>
    <property type="evidence" value="ECO:0007669"/>
    <property type="project" value="UniProtKB-UniRule"/>
</dbReference>
<feature type="binding site" evidence="6">
    <location>
        <position position="201"/>
    </location>
    <ligand>
        <name>a divalent metal cation</name>
        <dbReference type="ChEBI" id="CHEBI:60240"/>
        <label>2</label>
        <note>catalytic</note>
    </ligand>
</feature>
<keyword evidence="2 6" id="KW-0031">Aminopeptidase</keyword>
<feature type="binding site" evidence="6">
    <location>
        <position position="104"/>
    </location>
    <ligand>
        <name>a divalent metal cation</name>
        <dbReference type="ChEBI" id="CHEBI:60240"/>
        <label>1</label>
    </ligand>
</feature>
<keyword evidence="3 6" id="KW-0645">Protease</keyword>
<feature type="binding site" evidence="6">
    <location>
        <position position="76"/>
    </location>
    <ligand>
        <name>substrate</name>
    </ligand>
</feature>